<keyword evidence="3" id="KW-0624">Polysaccharide degradation</keyword>
<name>A0A806JZA7_9BACT</name>
<dbReference type="EMBL" id="JQ844180">
    <property type="protein sequence ID" value="AGS52042.1"/>
    <property type="molecule type" value="Genomic_DNA"/>
</dbReference>
<dbReference type="AlphaFoldDB" id="A0A806JZA7"/>
<dbReference type="EC" id="3.2.1.8" evidence="5"/>
<proteinExistence type="predicted"/>
<feature type="domain" description="GH10" evidence="4">
    <location>
        <begin position="528"/>
        <end position="691"/>
    </location>
</feature>
<dbReference type="Pfam" id="PF00331">
    <property type="entry name" value="Glyco_hydro_10"/>
    <property type="match status" value="1"/>
</dbReference>
<accession>A0A806JZA7</accession>
<dbReference type="GO" id="GO:0031176">
    <property type="term" value="F:endo-1,4-beta-xylanase activity"/>
    <property type="evidence" value="ECO:0007669"/>
    <property type="project" value="UniProtKB-EC"/>
</dbReference>
<evidence type="ECO:0000313" key="5">
    <source>
        <dbReference type="EMBL" id="AGS52042.1"/>
    </source>
</evidence>
<evidence type="ECO:0000256" key="1">
    <source>
        <dbReference type="ARBA" id="ARBA00022801"/>
    </source>
</evidence>
<keyword evidence="2" id="KW-0119">Carbohydrate metabolism</keyword>
<evidence type="ECO:0000256" key="2">
    <source>
        <dbReference type="ARBA" id="ARBA00023277"/>
    </source>
</evidence>
<keyword evidence="1 5" id="KW-0378">Hydrolase</keyword>
<sequence>MKDDDPYFRSDPGPGLQRIPVYKFDIKKDFNTWKPWRTNDGRVLPNSKCSFTAIESPFEEDDRLKDSMLVMLTVNYAPDLTKRSFGGFGMRVPIKPALAVNNQSFVEFDLYYAESAVDKYMRFEFWSTSSGGEGAQAKAGSRGEKKTQIYIRTGDLEGVYMFNLDYRCGYYNNETWYKKPISAVVPVPSGTWEYLNIDLHTETDVKVDKGILMIGNLRITQTDPNGVPIPDVVNAKSFSEVTPIREKYNQNNGNFLIGSNGDGTIAPDSLGGYHFEIFVSYENLKPDIHIRPPQWLRDEYPGFVFKPDDEGPEWDMPTEYYTNIKNAGKTGGYKFHGYCLAWHDMTPYWMRQIIPENITSMIWNENGYFYAGSKSTEGPFQSINKNTARRIHFNHIMYEMRHFMTTDTRYDSSQERGIIPFHSFDVVNAEIHESRHSILIQKNVNEWKTALKHTSWLMAVMDNDFKDIRQHYIYLLYKYAHIAVPNAQMAAKFKAGYGDPDIVPGYMKLDNHDNNGSIDAYVSEKPPILVYNDYGIVAFSKAKVIYNMIKDLNAAWKLDPLYDGRNLIECFGIQGHDSVNPTTASLNQQAVILFTSLIDEGLLDCICYSELDIRQLNPVPGGEAHAPNILNQKQADVIGYQYALFFKMFEKFKKYIDHVIIWSQFGASYQDSYVLFDDKQMASQAYYAVMDPDKFIKGHSYLDSYFSGEYEKIKGA</sequence>
<dbReference type="Gene3D" id="3.20.20.80">
    <property type="entry name" value="Glycosidases"/>
    <property type="match status" value="1"/>
</dbReference>
<keyword evidence="5" id="KW-0326">Glycosidase</keyword>
<dbReference type="InterPro" id="IPR017853">
    <property type="entry name" value="GH"/>
</dbReference>
<protein>
    <submittedName>
        <fullName evidence="5">Endo-1,4-beta-xylanase</fullName>
        <ecNumber evidence="5">3.2.1.8</ecNumber>
    </submittedName>
</protein>
<organism evidence="5">
    <name type="scientific">uncultured bacterium contig00008</name>
    <dbReference type="NCBI Taxonomy" id="1181500"/>
    <lineage>
        <taxon>Bacteria</taxon>
        <taxon>environmental samples</taxon>
    </lineage>
</organism>
<evidence type="ECO:0000259" key="4">
    <source>
        <dbReference type="Pfam" id="PF00331"/>
    </source>
</evidence>
<dbReference type="SUPFAM" id="SSF51445">
    <property type="entry name" value="(Trans)glycosidases"/>
    <property type="match status" value="1"/>
</dbReference>
<evidence type="ECO:0000256" key="3">
    <source>
        <dbReference type="ARBA" id="ARBA00023326"/>
    </source>
</evidence>
<keyword evidence="5" id="KW-0858">Xylan degradation</keyword>
<dbReference type="InterPro" id="IPR001000">
    <property type="entry name" value="GH10_dom"/>
</dbReference>
<dbReference type="GO" id="GO:0045493">
    <property type="term" value="P:xylan catabolic process"/>
    <property type="evidence" value="ECO:0007669"/>
    <property type="project" value="UniProtKB-KW"/>
</dbReference>
<reference evidence="5" key="1">
    <citation type="submission" date="2012-03" db="EMBL/GenBank/DDBJ databases">
        <title>Functional metagenomics reveals considerable lignocellulase gene clusters in the gut microbiome of a wood-feeding higher termite.</title>
        <authorList>
            <person name="Liu N."/>
        </authorList>
    </citation>
    <scope>NUCLEOTIDE SEQUENCE</scope>
</reference>